<keyword evidence="14" id="KW-0325">Glycoprotein</keyword>
<evidence type="ECO:0000256" key="10">
    <source>
        <dbReference type="ARBA" id="ARBA00022833"/>
    </source>
</evidence>
<dbReference type="EC" id="3.4.-.-" evidence="15"/>
<dbReference type="Pfam" id="PF22250">
    <property type="entry name" value="PFF1_C"/>
    <property type="match status" value="1"/>
</dbReference>
<feature type="transmembrane region" description="Helical" evidence="17">
    <location>
        <begin position="679"/>
        <end position="705"/>
    </location>
</feature>
<protein>
    <recommendedName>
        <fullName evidence="15">Peptide hydrolase</fullName>
        <ecNumber evidence="15">3.4.-.-</ecNumber>
    </recommendedName>
</protein>
<evidence type="ECO:0000259" key="20">
    <source>
        <dbReference type="Pfam" id="PF22251"/>
    </source>
</evidence>
<feature type="transmembrane region" description="Helical" evidence="17">
    <location>
        <begin position="531"/>
        <end position="557"/>
    </location>
</feature>
<evidence type="ECO:0000259" key="18">
    <source>
        <dbReference type="Pfam" id="PF04389"/>
    </source>
</evidence>
<feature type="transmembrane region" description="Helical" evidence="17">
    <location>
        <begin position="442"/>
        <end position="461"/>
    </location>
</feature>
<evidence type="ECO:0000256" key="3">
    <source>
        <dbReference type="ARBA" id="ARBA00004128"/>
    </source>
</evidence>
<dbReference type="GO" id="GO:0008235">
    <property type="term" value="F:metalloexopeptidase activity"/>
    <property type="evidence" value="ECO:0007669"/>
    <property type="project" value="InterPro"/>
</dbReference>
<keyword evidence="6 15" id="KW-0645">Protease</keyword>
<evidence type="ECO:0000313" key="22">
    <source>
        <dbReference type="Proteomes" id="UP001295740"/>
    </source>
</evidence>
<dbReference type="GO" id="GO:0005774">
    <property type="term" value="C:vacuolar membrane"/>
    <property type="evidence" value="ECO:0007669"/>
    <property type="project" value="UniProtKB-SubCell"/>
</dbReference>
<feature type="transmembrane region" description="Helical" evidence="17">
    <location>
        <begin position="749"/>
        <end position="769"/>
    </location>
</feature>
<evidence type="ECO:0000256" key="11">
    <source>
        <dbReference type="ARBA" id="ARBA00022989"/>
    </source>
</evidence>
<dbReference type="Pfam" id="PF22251">
    <property type="entry name" value="PFF1_TM"/>
    <property type="match status" value="1"/>
</dbReference>
<feature type="region of interest" description="Disordered" evidence="16">
    <location>
        <begin position="567"/>
        <end position="639"/>
    </location>
</feature>
<feature type="transmembrane region" description="Helical" evidence="17">
    <location>
        <begin position="385"/>
        <end position="408"/>
    </location>
</feature>
<dbReference type="InterPro" id="IPR053976">
    <property type="entry name" value="PFF1_TM"/>
</dbReference>
<evidence type="ECO:0000256" key="9">
    <source>
        <dbReference type="ARBA" id="ARBA00022801"/>
    </source>
</evidence>
<feature type="compositionally biased region" description="Acidic residues" evidence="16">
    <location>
        <begin position="602"/>
        <end position="617"/>
    </location>
</feature>
<keyword evidence="9 15" id="KW-0378">Hydrolase</keyword>
<sequence length="993" mass="109437">MGISNPIAFKPFAVTFWTTVVYLAVLIPLLVIHETVPPPPDNPTSGYGLNLTKSWIDLTTLSRFYHPFNSRKNDDVHNWLLLELEDIKKRNGADDTNMVVMEDMVSNITTSDSVWGSSVPTGTYFEGTNVVVYIRGTDDPEGRWWQEGGYNKEKIIGKGGVLLNAHYDSVSTGFGATDDGMGCVTLIALVDYFSRPEKSPQRGIVALFNNNEEDFLWGAQAFGNSPLMPFCHTFLNLEGAGAGGRATLFRTSDAEVTNAYRESPSPFGTVISSDAFGLGAIRSNTDYVVFNGIYGIRGLDMAFYRPRARYHTNEDDARHASRASLWHMLSNSLHTVSYLSGDTGNTFVGSRGDGDHRKVKNGRGNNGVWFDLFGQSFALFELHSLFAWSLTLLIATPLILLALTYLLVRKDKYYFFTAKISVYEGDTFDTVNIGGNKGIIRFPFALLVAGALVVGSAYLITKINPLIIYSSEYTVWAMMLSIFYFSFWTIMAGANFARPSALHRGYAIIWLFIIGWAILVADTVFEDRFRISAGYVFVFFHSAVFLAAFITLCELFGLPTKNSFGQRAHDEHEISDDGGDQFRDQVDGAPQSDDLISPTPDEVVEEGDDHDDDDEEPQSAATETTPLIGGGPGQEPNTTFATTYRQSISAVLDKTKSGQGTKGQAYEFEQPWSGSLPSWVWILQFLLLGPFLIILIGQSGLVLVASLSQTGSDGSSLLLPYLTIALFSILLLLPITPFVHRITHHVPNFLLLVFAATLIYNLLAFPFSAENRYKIYFQQTVDLDTGLSKVSYVGIQEFVEQTVAELPSAMGKELDCQSHASPRAGLTSCSYDGSDVLPDVVKTNPNGIPPQKGFDSWLTYNITRANNTSKARFEIDAKETRSCAITFKKPVSSFKVVGGNEPDDRFGAMPDDGLTKIKLYRRDWNTPWKVDVQWEAAEAEAGGIDGRILCSWDDVNTAGAIPAYDEGLKFAPTWVALSKLTSGLCEGSKAFKA</sequence>
<feature type="domain" description="Vacuolar membrane protease transmembrane" evidence="20">
    <location>
        <begin position="440"/>
        <end position="746"/>
    </location>
</feature>
<feature type="transmembrane region" description="Helical" evidence="17">
    <location>
        <begin position="12"/>
        <end position="32"/>
    </location>
</feature>
<evidence type="ECO:0000256" key="2">
    <source>
        <dbReference type="ARBA" id="ARBA00003273"/>
    </source>
</evidence>
<proteinExistence type="inferred from homology"/>
<evidence type="ECO:0000256" key="6">
    <source>
        <dbReference type="ARBA" id="ARBA00022670"/>
    </source>
</evidence>
<evidence type="ECO:0000256" key="14">
    <source>
        <dbReference type="ARBA" id="ARBA00023180"/>
    </source>
</evidence>
<evidence type="ECO:0000256" key="17">
    <source>
        <dbReference type="SAM" id="Phobius"/>
    </source>
</evidence>
<name>A0AAI8VNE3_9PEZI</name>
<dbReference type="AlphaFoldDB" id="A0AAI8VNE3"/>
<keyword evidence="11 17" id="KW-1133">Transmembrane helix</keyword>
<evidence type="ECO:0000313" key="21">
    <source>
        <dbReference type="EMBL" id="CAJ2508139.1"/>
    </source>
</evidence>
<evidence type="ECO:0000256" key="16">
    <source>
        <dbReference type="SAM" id="MobiDB-lite"/>
    </source>
</evidence>
<feature type="domain" description="Vacuolar membrane protease C-terminal" evidence="19">
    <location>
        <begin position="774"/>
        <end position="985"/>
    </location>
</feature>
<organism evidence="21 22">
    <name type="scientific">Anthostomella pinea</name>
    <dbReference type="NCBI Taxonomy" id="933095"/>
    <lineage>
        <taxon>Eukaryota</taxon>
        <taxon>Fungi</taxon>
        <taxon>Dikarya</taxon>
        <taxon>Ascomycota</taxon>
        <taxon>Pezizomycotina</taxon>
        <taxon>Sordariomycetes</taxon>
        <taxon>Xylariomycetidae</taxon>
        <taxon>Xylariales</taxon>
        <taxon>Xylariaceae</taxon>
        <taxon>Anthostomella</taxon>
    </lineage>
</organism>
<comment type="function">
    <text evidence="2">May be involved in vacuolar sorting and osmoregulation.</text>
</comment>
<accession>A0AAI8VNE3</accession>
<evidence type="ECO:0000256" key="7">
    <source>
        <dbReference type="ARBA" id="ARBA00022692"/>
    </source>
</evidence>
<feature type="transmembrane region" description="Helical" evidence="17">
    <location>
        <begin position="717"/>
        <end position="737"/>
    </location>
</feature>
<dbReference type="CDD" id="cd03875">
    <property type="entry name" value="M28_Fxna_like"/>
    <property type="match status" value="1"/>
</dbReference>
<feature type="transmembrane region" description="Helical" evidence="17">
    <location>
        <begin position="506"/>
        <end position="525"/>
    </location>
</feature>
<comment type="similarity">
    <text evidence="4 15">Belongs to the peptidase M28 family.</text>
</comment>
<evidence type="ECO:0000256" key="5">
    <source>
        <dbReference type="ARBA" id="ARBA00022554"/>
    </source>
</evidence>
<evidence type="ECO:0000256" key="1">
    <source>
        <dbReference type="ARBA" id="ARBA00001947"/>
    </source>
</evidence>
<feature type="transmembrane region" description="Helical" evidence="17">
    <location>
        <begin position="473"/>
        <end position="494"/>
    </location>
</feature>
<dbReference type="InterPro" id="IPR007484">
    <property type="entry name" value="Peptidase_M28"/>
</dbReference>
<dbReference type="InterPro" id="IPR045175">
    <property type="entry name" value="M28_fam"/>
</dbReference>
<dbReference type="InterPro" id="IPR053975">
    <property type="entry name" value="PFF1_C"/>
</dbReference>
<evidence type="ECO:0000256" key="8">
    <source>
        <dbReference type="ARBA" id="ARBA00022723"/>
    </source>
</evidence>
<dbReference type="EMBL" id="CAUWAG010000010">
    <property type="protein sequence ID" value="CAJ2508139.1"/>
    <property type="molecule type" value="Genomic_DNA"/>
</dbReference>
<dbReference type="InterPro" id="IPR048024">
    <property type="entry name" value="Fxna-like_M28_dom"/>
</dbReference>
<keyword evidence="22" id="KW-1185">Reference proteome</keyword>
<keyword evidence="10 15" id="KW-0862">Zinc</keyword>
<dbReference type="Gene3D" id="3.40.630.10">
    <property type="entry name" value="Zn peptidases"/>
    <property type="match status" value="1"/>
</dbReference>
<dbReference type="FunFam" id="3.40.630.10:FF:000057">
    <property type="entry name" value="Vacuolar membrane protease"/>
    <property type="match status" value="1"/>
</dbReference>
<keyword evidence="13 17" id="KW-0472">Membrane</keyword>
<dbReference type="Pfam" id="PF04389">
    <property type="entry name" value="Peptidase_M28"/>
    <property type="match status" value="1"/>
</dbReference>
<dbReference type="GO" id="GO:0006508">
    <property type="term" value="P:proteolysis"/>
    <property type="evidence" value="ECO:0007669"/>
    <property type="project" value="UniProtKB-KW"/>
</dbReference>
<reference evidence="21" key="1">
    <citation type="submission" date="2023-10" db="EMBL/GenBank/DDBJ databases">
        <authorList>
            <person name="Hackl T."/>
        </authorList>
    </citation>
    <scope>NUCLEOTIDE SEQUENCE</scope>
</reference>
<evidence type="ECO:0000256" key="15">
    <source>
        <dbReference type="RuleBase" id="RU361240"/>
    </source>
</evidence>
<evidence type="ECO:0000256" key="13">
    <source>
        <dbReference type="ARBA" id="ARBA00023136"/>
    </source>
</evidence>
<feature type="domain" description="Peptidase M28" evidence="18">
    <location>
        <begin position="160"/>
        <end position="335"/>
    </location>
</feature>
<evidence type="ECO:0000256" key="4">
    <source>
        <dbReference type="ARBA" id="ARBA00010918"/>
    </source>
</evidence>
<dbReference type="Proteomes" id="UP001295740">
    <property type="component" value="Unassembled WGS sequence"/>
</dbReference>
<keyword evidence="5" id="KW-0926">Vacuole</keyword>
<comment type="subcellular location">
    <subcellularLocation>
        <location evidence="3">Vacuole membrane</location>
        <topology evidence="3">Multi-pass membrane protein</topology>
    </subcellularLocation>
</comment>
<dbReference type="PANTHER" id="PTHR12147:SF58">
    <property type="entry name" value="VACUOLAR MEMBRANE PROTEASE"/>
    <property type="match status" value="1"/>
</dbReference>
<keyword evidence="7 17" id="KW-0812">Transmembrane</keyword>
<comment type="cofactor">
    <cofactor evidence="1">
        <name>Zn(2+)</name>
        <dbReference type="ChEBI" id="CHEBI:29105"/>
    </cofactor>
</comment>
<dbReference type="SUPFAM" id="SSF53187">
    <property type="entry name" value="Zn-dependent exopeptidases"/>
    <property type="match status" value="1"/>
</dbReference>
<comment type="caution">
    <text evidence="21">The sequence shown here is derived from an EMBL/GenBank/DDBJ whole genome shotgun (WGS) entry which is preliminary data.</text>
</comment>
<dbReference type="PANTHER" id="PTHR12147">
    <property type="entry name" value="METALLOPEPTIDASE M28 FAMILY MEMBER"/>
    <property type="match status" value="1"/>
</dbReference>
<dbReference type="GO" id="GO:0046872">
    <property type="term" value="F:metal ion binding"/>
    <property type="evidence" value="ECO:0007669"/>
    <property type="project" value="UniProtKB-KW"/>
</dbReference>
<evidence type="ECO:0000259" key="19">
    <source>
        <dbReference type="Pfam" id="PF22250"/>
    </source>
</evidence>
<gene>
    <name evidence="21" type="ORF">KHLLAP_LOCUS8607</name>
</gene>
<keyword evidence="8 15" id="KW-0479">Metal-binding</keyword>
<keyword evidence="12" id="KW-0482">Metalloprotease</keyword>
<evidence type="ECO:0000256" key="12">
    <source>
        <dbReference type="ARBA" id="ARBA00023049"/>
    </source>
</evidence>